<dbReference type="PANTHER" id="PTHR30437">
    <property type="entry name" value="TRANSCRIPTION ELONGATION FACTOR GREA"/>
    <property type="match status" value="1"/>
</dbReference>
<dbReference type="GO" id="GO:0006354">
    <property type="term" value="P:DNA-templated transcription elongation"/>
    <property type="evidence" value="ECO:0007669"/>
    <property type="project" value="TreeGrafter"/>
</dbReference>
<dbReference type="Gene3D" id="3.10.50.30">
    <property type="entry name" value="Transcription elongation factor, GreA/GreB, C-terminal domain"/>
    <property type="match status" value="1"/>
</dbReference>
<dbReference type="SUPFAM" id="SSF54534">
    <property type="entry name" value="FKBP-like"/>
    <property type="match status" value="1"/>
</dbReference>
<evidence type="ECO:0000256" key="8">
    <source>
        <dbReference type="HAMAP-Rule" id="MF_00105"/>
    </source>
</evidence>
<organism evidence="12 13">
    <name type="scientific">Candidatus Kuenenbacteria bacterium CG10_big_fil_rev_8_21_14_0_10_36_11</name>
    <dbReference type="NCBI Taxonomy" id="1974618"/>
    <lineage>
        <taxon>Bacteria</taxon>
        <taxon>Candidatus Kueneniibacteriota</taxon>
    </lineage>
</organism>
<dbReference type="GO" id="GO:0003746">
    <property type="term" value="F:translation elongation factor activity"/>
    <property type="evidence" value="ECO:0007669"/>
    <property type="project" value="UniProtKB-KW"/>
</dbReference>
<evidence type="ECO:0000313" key="12">
    <source>
        <dbReference type="EMBL" id="PIT89705.1"/>
    </source>
</evidence>
<keyword evidence="3 8" id="KW-0805">Transcription regulation</keyword>
<feature type="domain" description="Transcription elongation factor GreA/GreB C-terminal" evidence="10">
    <location>
        <begin position="84"/>
        <end position="155"/>
    </location>
</feature>
<dbReference type="SUPFAM" id="SSF46557">
    <property type="entry name" value="GreA transcript cleavage protein, N-terminal domain"/>
    <property type="match status" value="1"/>
</dbReference>
<dbReference type="InterPro" id="IPR023459">
    <property type="entry name" value="Tscrpt_elong_fac_GreA/B_fam"/>
</dbReference>
<keyword evidence="12" id="KW-0648">Protein biosynthesis</keyword>
<evidence type="ECO:0000256" key="1">
    <source>
        <dbReference type="ARBA" id="ARBA00008213"/>
    </source>
</evidence>
<feature type="domain" description="Transcription elongation factor GreA/GreB N-terminal" evidence="11">
    <location>
        <begin position="7"/>
        <end position="76"/>
    </location>
</feature>
<evidence type="ECO:0000313" key="13">
    <source>
        <dbReference type="Proteomes" id="UP000231464"/>
    </source>
</evidence>
<evidence type="ECO:0000256" key="2">
    <source>
        <dbReference type="ARBA" id="ARBA00013729"/>
    </source>
</evidence>
<dbReference type="FunFam" id="1.10.287.180:FF:000001">
    <property type="entry name" value="Transcription elongation factor GreA"/>
    <property type="match status" value="1"/>
</dbReference>
<evidence type="ECO:0000256" key="9">
    <source>
        <dbReference type="RuleBase" id="RU000556"/>
    </source>
</evidence>
<evidence type="ECO:0000256" key="5">
    <source>
        <dbReference type="ARBA" id="ARBA00023163"/>
    </source>
</evidence>
<dbReference type="Pfam" id="PF03449">
    <property type="entry name" value="GreA_GreB_N"/>
    <property type="match status" value="1"/>
</dbReference>
<keyword evidence="12" id="KW-0251">Elongation factor</keyword>
<dbReference type="InterPro" id="IPR022691">
    <property type="entry name" value="Tscrpt_elong_fac_GreA/B_N"/>
</dbReference>
<dbReference type="AlphaFoldDB" id="A0A2M6WAK5"/>
<dbReference type="NCBIfam" id="NF001261">
    <property type="entry name" value="PRK00226.1-2"/>
    <property type="match status" value="1"/>
</dbReference>
<dbReference type="GO" id="GO:0070063">
    <property type="term" value="F:RNA polymerase binding"/>
    <property type="evidence" value="ECO:0007669"/>
    <property type="project" value="InterPro"/>
</dbReference>
<sequence length="156" mass="17490">MSQEQTYITKEGLDKLKQELHELVQVKRKEVIAKIEQAKEFGDLSENAEYHAARDEQAFIEGRIAELNSILKNITIIEETKSCGLVLVGSKIRIIDEDNKMAKEYKIVGSEEADPTQGLISNESPIGRAFLGKKAGDIVEIQTPRGCLKYKITEIV</sequence>
<reference evidence="13" key="1">
    <citation type="submission" date="2017-09" db="EMBL/GenBank/DDBJ databases">
        <title>Depth-based differentiation of microbial function through sediment-hosted aquifers and enrichment of novel symbionts in the deep terrestrial subsurface.</title>
        <authorList>
            <person name="Probst A.J."/>
            <person name="Ladd B."/>
            <person name="Jarett J.K."/>
            <person name="Geller-Mcgrath D.E."/>
            <person name="Sieber C.M.K."/>
            <person name="Emerson J.B."/>
            <person name="Anantharaman K."/>
            <person name="Thomas B.C."/>
            <person name="Malmstrom R."/>
            <person name="Stieglmeier M."/>
            <person name="Klingl A."/>
            <person name="Woyke T."/>
            <person name="Ryan C.M."/>
            <person name="Banfield J.F."/>
        </authorList>
    </citation>
    <scope>NUCLEOTIDE SEQUENCE [LARGE SCALE GENOMIC DNA]</scope>
</reference>
<dbReference type="PROSITE" id="PS00829">
    <property type="entry name" value="GREAB_1"/>
    <property type="match status" value="1"/>
</dbReference>
<comment type="similarity">
    <text evidence="1 8 9">Belongs to the GreA/GreB family.</text>
</comment>
<evidence type="ECO:0000259" key="10">
    <source>
        <dbReference type="Pfam" id="PF01272"/>
    </source>
</evidence>
<dbReference type="Pfam" id="PF01272">
    <property type="entry name" value="GreA_GreB"/>
    <property type="match status" value="1"/>
</dbReference>
<dbReference type="InterPro" id="IPR028624">
    <property type="entry name" value="Tscrpt_elong_fac_GreA/B"/>
</dbReference>
<dbReference type="GO" id="GO:0032784">
    <property type="term" value="P:regulation of DNA-templated transcription elongation"/>
    <property type="evidence" value="ECO:0007669"/>
    <property type="project" value="UniProtKB-UniRule"/>
</dbReference>
<keyword evidence="4 8" id="KW-0238">DNA-binding</keyword>
<dbReference type="HAMAP" id="MF_00105">
    <property type="entry name" value="GreA_GreB"/>
    <property type="match status" value="1"/>
</dbReference>
<evidence type="ECO:0000256" key="7">
    <source>
        <dbReference type="ARBA" id="ARBA00030776"/>
    </source>
</evidence>
<dbReference type="NCBIfam" id="TIGR01462">
    <property type="entry name" value="greA"/>
    <property type="match status" value="1"/>
</dbReference>
<dbReference type="PIRSF" id="PIRSF006092">
    <property type="entry name" value="GreA_GreB"/>
    <property type="match status" value="1"/>
</dbReference>
<dbReference type="Gene3D" id="1.10.287.180">
    <property type="entry name" value="Transcription elongation factor, GreA/GreB, N-terminal domain"/>
    <property type="match status" value="1"/>
</dbReference>
<dbReference type="InterPro" id="IPR036805">
    <property type="entry name" value="Tscrpt_elong_fac_GreA/B_N_sf"/>
</dbReference>
<name>A0A2M6WAK5_9BACT</name>
<dbReference type="GO" id="GO:0003677">
    <property type="term" value="F:DNA binding"/>
    <property type="evidence" value="ECO:0007669"/>
    <property type="project" value="UniProtKB-UniRule"/>
</dbReference>
<dbReference type="InterPro" id="IPR018151">
    <property type="entry name" value="TF_GreA/GreB_CS"/>
</dbReference>
<evidence type="ECO:0000256" key="4">
    <source>
        <dbReference type="ARBA" id="ARBA00023125"/>
    </source>
</evidence>
<protein>
    <recommendedName>
        <fullName evidence="2 8">Transcription elongation factor GreA</fullName>
    </recommendedName>
    <alternativeName>
        <fullName evidence="7 8">Transcript cleavage factor GreA</fullName>
    </alternativeName>
</protein>
<keyword evidence="5 8" id="KW-0804">Transcription</keyword>
<accession>A0A2M6WAK5</accession>
<comment type="caution">
    <text evidence="12">The sequence shown here is derived from an EMBL/GenBank/DDBJ whole genome shotgun (WGS) entry which is preliminary data.</text>
</comment>
<comment type="function">
    <text evidence="6 8 9">Necessary for efficient RNA polymerase transcription elongation past template-encoded arresting sites. The arresting sites in DNA have the property of trapping a certain fraction of elongating RNA polymerases that pass through, resulting in locked ternary complexes. Cleavage of the nascent transcript by cleavage factors such as GreA or GreB allows the resumption of elongation from the new 3'terminus. GreA releases sequences of 2 to 3 nucleotides.</text>
</comment>
<dbReference type="InterPro" id="IPR001437">
    <property type="entry name" value="Tscrpt_elong_fac_GreA/B_C"/>
</dbReference>
<evidence type="ECO:0000256" key="3">
    <source>
        <dbReference type="ARBA" id="ARBA00023015"/>
    </source>
</evidence>
<dbReference type="InterPro" id="IPR006359">
    <property type="entry name" value="Tscrpt_elong_fac_GreA"/>
</dbReference>
<evidence type="ECO:0000256" key="6">
    <source>
        <dbReference type="ARBA" id="ARBA00024916"/>
    </source>
</evidence>
<dbReference type="InterPro" id="IPR036953">
    <property type="entry name" value="GreA/GreB_C_sf"/>
</dbReference>
<dbReference type="Proteomes" id="UP000231464">
    <property type="component" value="Unassembled WGS sequence"/>
</dbReference>
<dbReference type="PANTHER" id="PTHR30437:SF4">
    <property type="entry name" value="TRANSCRIPTION ELONGATION FACTOR GREA"/>
    <property type="match status" value="1"/>
</dbReference>
<proteinExistence type="inferred from homology"/>
<dbReference type="NCBIfam" id="NF001263">
    <property type="entry name" value="PRK00226.1-4"/>
    <property type="match status" value="1"/>
</dbReference>
<gene>
    <name evidence="8" type="primary">greA</name>
    <name evidence="12" type="ORF">COU23_02370</name>
</gene>
<evidence type="ECO:0000259" key="11">
    <source>
        <dbReference type="Pfam" id="PF03449"/>
    </source>
</evidence>
<dbReference type="EMBL" id="PFBP01000039">
    <property type="protein sequence ID" value="PIT89705.1"/>
    <property type="molecule type" value="Genomic_DNA"/>
</dbReference>
<dbReference type="FunFam" id="3.10.50.30:FF:000001">
    <property type="entry name" value="Transcription elongation factor GreA"/>
    <property type="match status" value="1"/>
</dbReference>